<gene>
    <name evidence="2" type="ORF">QCA50_020913</name>
</gene>
<protein>
    <recommendedName>
        <fullName evidence="4">Chromatin elongation factor spt5</fullName>
    </recommendedName>
</protein>
<organism evidence="2 3">
    <name type="scientific">Cerrena zonata</name>
    <dbReference type="NCBI Taxonomy" id="2478898"/>
    <lineage>
        <taxon>Eukaryota</taxon>
        <taxon>Fungi</taxon>
        <taxon>Dikarya</taxon>
        <taxon>Basidiomycota</taxon>
        <taxon>Agaricomycotina</taxon>
        <taxon>Agaricomycetes</taxon>
        <taxon>Polyporales</taxon>
        <taxon>Cerrenaceae</taxon>
        <taxon>Cerrena</taxon>
    </lineage>
</organism>
<name>A0AAW0FF35_9APHY</name>
<reference evidence="2 3" key="1">
    <citation type="submission" date="2022-09" db="EMBL/GenBank/DDBJ databases">
        <authorList>
            <person name="Palmer J.M."/>
        </authorList>
    </citation>
    <scope>NUCLEOTIDE SEQUENCE [LARGE SCALE GENOMIC DNA]</scope>
    <source>
        <strain evidence="2 3">DSM 7382</strain>
    </source>
</reference>
<feature type="region of interest" description="Disordered" evidence="1">
    <location>
        <begin position="37"/>
        <end position="58"/>
    </location>
</feature>
<evidence type="ECO:0000313" key="3">
    <source>
        <dbReference type="Proteomes" id="UP001385951"/>
    </source>
</evidence>
<sequence>MSTSSNNKGSFFVSFECRLKLNYSGKAVIRTYSSFQDPDVPVASTSTSSPPRKRRRYNNPFLDLEAVADDDEDDSDGEQGQDEFIDNAYEDLTTIRDPLPIQEDGSNFRNEAEDIALNYKNKAIAEQREYRDLSMLEDMSDHCRFYQNWACLDPFLRDDGGATLLRAMSAPNIDDKGLYKVNLQQRHRGRQNATNLMFYLLSVPLDTARLDGLFFSDEVPSVFASPVDSYTALYLECGLFSTAVNFMALVNYPESSVSLVPMDSRERLLTFNLEQTLWVRLKDGSVGYVLDHEDHDRLERMELVAVPPLLPPLNFPAGRKQRRLYTYADLQPLLANLAVPRLSAIDKGTHAMHLKTQEVIEFMGPLLISSIPRSKLKPIDHPDPFELQLFFEAKDAWSTLLNSLRHHPGLNTDQVDGVMDCCFLTPEDMVKLAQDHAALRLANGDHVTIIRKGTELGGLEGEVCSVTGDEVTIKIFVSEQVATFRRKDLRQIFLPLSLVEVVSGHHRGARGLVLYRDGDSFNVLDENNTSNIFIVSSFCLRSRKDEHRQTRPLDNTLPLHDISRRFQTFTSGERILVQRGQHQGCTGTILWTNWDSSYQVCKAVVPDGYLADWISRNRYWVPSMPYNSGKPPTWKPNDLSQVMTIFPEEATYLDPSKTFNERVGRDFLVGKRVLVQGAHDFKRLKGLVTSVNITQGITQVSIDAKTVTTNQRHFIDLRNLALDVSNSRSDIYLQLGINTSRTYVEPTQLPVVIPRAQTGRPPTPPPPVSTSTDSPWASDALDAAPTAWHVEPPVLNGASWLLEPEAYNQLNGRISFRVGIRRGKGGRTTGWTCPISQKPAGLPDLKPDEVLVDVMAKKKHFVNVFQAKDLVTIHLTKADLAANVWLLTPQEGHRFGALIAFDTGRMLTEDDEKQYRRGSHVAIEKFKQAMCTVMVVDGQITVRNDNLVKFTVSK</sequence>
<comment type="caution">
    <text evidence="2">The sequence shown here is derived from an EMBL/GenBank/DDBJ whole genome shotgun (WGS) entry which is preliminary data.</text>
</comment>
<evidence type="ECO:0000256" key="1">
    <source>
        <dbReference type="SAM" id="MobiDB-lite"/>
    </source>
</evidence>
<dbReference type="EMBL" id="JASBNA010000133">
    <property type="protein sequence ID" value="KAK7676128.1"/>
    <property type="molecule type" value="Genomic_DNA"/>
</dbReference>
<accession>A0AAW0FF35</accession>
<proteinExistence type="predicted"/>
<evidence type="ECO:0008006" key="4">
    <source>
        <dbReference type="Google" id="ProtNLM"/>
    </source>
</evidence>
<dbReference type="Proteomes" id="UP001385951">
    <property type="component" value="Unassembled WGS sequence"/>
</dbReference>
<evidence type="ECO:0000313" key="2">
    <source>
        <dbReference type="EMBL" id="KAK7676128.1"/>
    </source>
</evidence>
<dbReference type="AlphaFoldDB" id="A0AAW0FF35"/>
<feature type="region of interest" description="Disordered" evidence="1">
    <location>
        <begin position="754"/>
        <end position="775"/>
    </location>
</feature>
<keyword evidence="3" id="KW-1185">Reference proteome</keyword>